<dbReference type="PANTHER" id="PTHR39200:SF1">
    <property type="entry name" value="AUTO-TRANSPORTER ADHESIN HEAD GIN DOMAIN-CONTAINING PROTEIN-RELATED"/>
    <property type="match status" value="1"/>
</dbReference>
<keyword evidence="2" id="KW-0732">Signal</keyword>
<proteinExistence type="predicted"/>
<evidence type="ECO:0000259" key="3">
    <source>
        <dbReference type="Pfam" id="PF10988"/>
    </source>
</evidence>
<dbReference type="HOGENOM" id="CLU_1000011_0_0_6"/>
<protein>
    <recommendedName>
        <fullName evidence="3">Putative auto-transporter adhesin head GIN domain-containing protein</fullName>
    </recommendedName>
</protein>
<accession>K4KRG7</accession>
<feature type="region of interest" description="Disordered" evidence="1">
    <location>
        <begin position="217"/>
        <end position="249"/>
    </location>
</feature>
<dbReference type="PANTHER" id="PTHR39200">
    <property type="entry name" value="HYPOTHETICAL EXPORTED PROTEIN"/>
    <property type="match status" value="1"/>
</dbReference>
<dbReference type="AlphaFoldDB" id="K4KRG7"/>
<sequence length="305" mass="31996">MKAFLNLNLAASLLAGLLFFPLAQADELLKKTVDISDIDAVEIAGPGLLSISQGDTEALEIIASAKAMERVEVDARGSTLRLRLKDGSSWGWFKMDNNIHYKLSLKTLNKLRSAGSVDTEFLTHLTGDALKLDRAGSGDLRAKAIIVKKFSLSSAGSGDFSADVIQADEIELSSAGSGDLRANSMKATDLIEVSSAGSGDTRIDQLNTSRFEITMGGSGDAQINGGEVDSQRVSVSGSGNYTAPKMKSRDAQVDLSGSADAKVWATDSLEVDASGASDVHYYGQPSIKVDTSGASSVKSLGMSPH</sequence>
<evidence type="ECO:0000256" key="2">
    <source>
        <dbReference type="SAM" id="SignalP"/>
    </source>
</evidence>
<dbReference type="InterPro" id="IPR021255">
    <property type="entry name" value="DUF2807"/>
</dbReference>
<gene>
    <name evidence="4" type="ordered locus">M5M_18785</name>
</gene>
<dbReference type="Pfam" id="PF10988">
    <property type="entry name" value="DUF2807"/>
    <property type="match status" value="1"/>
</dbReference>
<keyword evidence="5" id="KW-1185">Reference proteome</keyword>
<organism evidence="4 5">
    <name type="scientific">Simiduia agarivorans (strain DSM 21679 / JCM 13881 / BCRC 17597 / SA1)</name>
    <dbReference type="NCBI Taxonomy" id="1117647"/>
    <lineage>
        <taxon>Bacteria</taxon>
        <taxon>Pseudomonadati</taxon>
        <taxon>Pseudomonadota</taxon>
        <taxon>Gammaproteobacteria</taxon>
        <taxon>Cellvibrionales</taxon>
        <taxon>Cellvibrionaceae</taxon>
        <taxon>Simiduia</taxon>
    </lineage>
</organism>
<dbReference type="Gene3D" id="2.160.20.120">
    <property type="match status" value="2"/>
</dbReference>
<dbReference type="Proteomes" id="UP000000466">
    <property type="component" value="Chromosome"/>
</dbReference>
<name>K4KRG7_SIMAS</name>
<dbReference type="OrthoDB" id="5585143at2"/>
<evidence type="ECO:0000313" key="5">
    <source>
        <dbReference type="Proteomes" id="UP000000466"/>
    </source>
</evidence>
<dbReference type="RefSeq" id="WP_015049036.1">
    <property type="nucleotide sequence ID" value="NC_018868.3"/>
</dbReference>
<dbReference type="STRING" id="1117647.M5M_18785"/>
<feature type="domain" description="Putative auto-transporter adhesin head GIN" evidence="3">
    <location>
        <begin position="171"/>
        <end position="285"/>
    </location>
</feature>
<dbReference type="eggNOG" id="COG3595">
    <property type="taxonomic scope" value="Bacteria"/>
</dbReference>
<feature type="chain" id="PRO_5003878311" description="Putative auto-transporter adhesin head GIN domain-containing protein" evidence="2">
    <location>
        <begin position="26"/>
        <end position="305"/>
    </location>
</feature>
<evidence type="ECO:0000313" key="4">
    <source>
        <dbReference type="EMBL" id="AFV00886.1"/>
    </source>
</evidence>
<reference evidence="4 5" key="1">
    <citation type="journal article" date="2013" name="Genome Announc.">
        <title>Complete genome sequence of Simiduia agarivorans SA1(T), a marine bacterium able to degrade a variety of polysaccharides.</title>
        <authorList>
            <person name="Lin S.Y."/>
            <person name="Shieh W.Y."/>
            <person name="Chen J.S."/>
            <person name="Tang S.L."/>
        </authorList>
    </citation>
    <scope>NUCLEOTIDE SEQUENCE [LARGE SCALE GENOMIC DNA]</scope>
    <source>
        <strain evidence="5">DSM 21679 / JCM 13881 / BCRC 17597 / SA1</strain>
    </source>
</reference>
<evidence type="ECO:0000256" key="1">
    <source>
        <dbReference type="SAM" id="MobiDB-lite"/>
    </source>
</evidence>
<dbReference type="EMBL" id="CP003746">
    <property type="protein sequence ID" value="AFV00886.1"/>
    <property type="molecule type" value="Genomic_DNA"/>
</dbReference>
<feature type="compositionally biased region" description="Polar residues" evidence="1">
    <location>
        <begin position="231"/>
        <end position="241"/>
    </location>
</feature>
<dbReference type="KEGG" id="saga:M5M_18785"/>
<feature type="signal peptide" evidence="2">
    <location>
        <begin position="1"/>
        <end position="25"/>
    </location>
</feature>